<dbReference type="AlphaFoldDB" id="A0A517QSG2"/>
<keyword evidence="2" id="KW-0812">Transmembrane</keyword>
<sequence length="339" mass="36094">MTIRYQCPECDSVLKIKDELAGTDGKCPKCKSKFVVPDPPQAEESPKEKSPPKKAAPAQKKAKPAGKKAAKSDDDDFDAAAFLMEDGPGPKASAGLTEKPAAPTGPATDKQGRRLLSGGGGARAKASTHSPAAVAADAEINASANARDLLSKTAGDSRVKASSMPMEEKQPRFDFAGMRKELIRYLPHLAGGIAGIFLLYWLSSTMMSQSLKLPPLSNVSGKVTVNGEPLSGVQVTFSPIEDKKSGDSGPERIRSASGRTNDNGEYTLYYIDGVKGAPRGKGRLSVTVHSAQDLMRLPKNWARTGTKLIEVKEVNREGEFDIKIAADESAVDDKKPNKN</sequence>
<proteinExistence type="predicted"/>
<dbReference type="Proteomes" id="UP000315724">
    <property type="component" value="Chromosome"/>
</dbReference>
<dbReference type="KEGG" id="tpol:Mal48_38380"/>
<evidence type="ECO:0000313" key="3">
    <source>
        <dbReference type="EMBL" id="QDT34576.1"/>
    </source>
</evidence>
<reference evidence="3 4" key="1">
    <citation type="submission" date="2019-02" db="EMBL/GenBank/DDBJ databases">
        <title>Deep-cultivation of Planctomycetes and their phenomic and genomic characterization uncovers novel biology.</title>
        <authorList>
            <person name="Wiegand S."/>
            <person name="Jogler M."/>
            <person name="Boedeker C."/>
            <person name="Pinto D."/>
            <person name="Vollmers J."/>
            <person name="Rivas-Marin E."/>
            <person name="Kohn T."/>
            <person name="Peeters S.H."/>
            <person name="Heuer A."/>
            <person name="Rast P."/>
            <person name="Oberbeckmann S."/>
            <person name="Bunk B."/>
            <person name="Jeske O."/>
            <person name="Meyerdierks A."/>
            <person name="Storesund J.E."/>
            <person name="Kallscheuer N."/>
            <person name="Luecker S."/>
            <person name="Lage O.M."/>
            <person name="Pohl T."/>
            <person name="Merkel B.J."/>
            <person name="Hornburger P."/>
            <person name="Mueller R.-W."/>
            <person name="Bruemmer F."/>
            <person name="Labrenz M."/>
            <person name="Spormann A.M."/>
            <person name="Op den Camp H."/>
            <person name="Overmann J."/>
            <person name="Amann R."/>
            <person name="Jetten M.S.M."/>
            <person name="Mascher T."/>
            <person name="Medema M.H."/>
            <person name="Devos D.P."/>
            <person name="Kaster A.-K."/>
            <person name="Ovreas L."/>
            <person name="Rohde M."/>
            <person name="Galperin M.Y."/>
            <person name="Jogler C."/>
        </authorList>
    </citation>
    <scope>NUCLEOTIDE SEQUENCE [LARGE SCALE GENOMIC DNA]</scope>
    <source>
        <strain evidence="3 4">Mal48</strain>
    </source>
</reference>
<dbReference type="EMBL" id="CP036267">
    <property type="protein sequence ID" value="QDT34576.1"/>
    <property type="molecule type" value="Genomic_DNA"/>
</dbReference>
<organism evidence="3 4">
    <name type="scientific">Thalassoglobus polymorphus</name>
    <dbReference type="NCBI Taxonomy" id="2527994"/>
    <lineage>
        <taxon>Bacteria</taxon>
        <taxon>Pseudomonadati</taxon>
        <taxon>Planctomycetota</taxon>
        <taxon>Planctomycetia</taxon>
        <taxon>Planctomycetales</taxon>
        <taxon>Planctomycetaceae</taxon>
        <taxon>Thalassoglobus</taxon>
    </lineage>
</organism>
<dbReference type="OrthoDB" id="271213at2"/>
<feature type="region of interest" description="Disordered" evidence="1">
    <location>
        <begin position="239"/>
        <end position="260"/>
    </location>
</feature>
<evidence type="ECO:0000256" key="2">
    <source>
        <dbReference type="SAM" id="Phobius"/>
    </source>
</evidence>
<protein>
    <submittedName>
        <fullName evidence="3">Uncharacterized protein</fullName>
    </submittedName>
</protein>
<keyword evidence="4" id="KW-1185">Reference proteome</keyword>
<dbReference type="RefSeq" id="WP_145202729.1">
    <property type="nucleotide sequence ID" value="NZ_CP036267.1"/>
</dbReference>
<name>A0A517QSG2_9PLAN</name>
<evidence type="ECO:0000256" key="1">
    <source>
        <dbReference type="SAM" id="MobiDB-lite"/>
    </source>
</evidence>
<evidence type="ECO:0000313" key="4">
    <source>
        <dbReference type="Proteomes" id="UP000315724"/>
    </source>
</evidence>
<keyword evidence="2" id="KW-1133">Transmembrane helix</keyword>
<feature type="transmembrane region" description="Helical" evidence="2">
    <location>
        <begin position="182"/>
        <end position="202"/>
    </location>
</feature>
<keyword evidence="2" id="KW-0472">Membrane</keyword>
<accession>A0A517QSG2</accession>
<feature type="compositionally biased region" description="Basic residues" evidence="1">
    <location>
        <begin position="60"/>
        <end position="69"/>
    </location>
</feature>
<feature type="compositionally biased region" description="Basic and acidic residues" evidence="1">
    <location>
        <begin position="240"/>
        <end position="254"/>
    </location>
</feature>
<gene>
    <name evidence="3" type="ORF">Mal48_38380</name>
</gene>
<feature type="region of interest" description="Disordered" evidence="1">
    <location>
        <begin position="22"/>
        <end position="130"/>
    </location>
</feature>